<protein>
    <recommendedName>
        <fullName evidence="3">Anti-sigma factor RsgI-like middle domain-containing protein</fullName>
    </recommendedName>
</protein>
<feature type="domain" description="Anti-sigma factor RsgI-like middle" evidence="3">
    <location>
        <begin position="67"/>
        <end position="186"/>
    </location>
</feature>
<keyword evidence="2" id="KW-0472">Membrane</keyword>
<feature type="region of interest" description="Disordered" evidence="1">
    <location>
        <begin position="220"/>
        <end position="276"/>
    </location>
</feature>
<sequence length="276" mass="28951">MNKRIYAAFDEVKASEELKARTLERVSAQITPRTHRSHVRRLAVAMASFLLVLLGAGSYLVYFTPTAAVSVDAESGLSLEVNRFDRVIGVSSYGQEGSALVSELNLHHLDCAEAVDRLLSQGYLGTEDTPVSITVAGEDPNQSNELLERVSACTASYGNVCCAAGSAEESAQAQAAGLPLGKYRLYVELQALEPSITVQEVQNMSMPELRDRLAAAQTAAGLPVDTDPSAGDACVNVDSGESEHSHGNGNGYGSGNGNGNSGSSGHGHGHGYGHDD</sequence>
<evidence type="ECO:0000256" key="1">
    <source>
        <dbReference type="SAM" id="MobiDB-lite"/>
    </source>
</evidence>
<evidence type="ECO:0000313" key="5">
    <source>
        <dbReference type="Proteomes" id="UP000823868"/>
    </source>
</evidence>
<evidence type="ECO:0000256" key="2">
    <source>
        <dbReference type="SAM" id="Phobius"/>
    </source>
</evidence>
<evidence type="ECO:0000259" key="3">
    <source>
        <dbReference type="Pfam" id="PF23750"/>
    </source>
</evidence>
<reference evidence="4" key="1">
    <citation type="journal article" date="2021" name="PeerJ">
        <title>Extensive microbial diversity within the chicken gut microbiome revealed by metagenomics and culture.</title>
        <authorList>
            <person name="Gilroy R."/>
            <person name="Ravi A."/>
            <person name="Getino M."/>
            <person name="Pursley I."/>
            <person name="Horton D.L."/>
            <person name="Alikhan N.F."/>
            <person name="Baker D."/>
            <person name="Gharbi K."/>
            <person name="Hall N."/>
            <person name="Watson M."/>
            <person name="Adriaenssens E.M."/>
            <person name="Foster-Nyarko E."/>
            <person name="Jarju S."/>
            <person name="Secka A."/>
            <person name="Antonio M."/>
            <person name="Oren A."/>
            <person name="Chaudhuri R.R."/>
            <person name="La Ragione R."/>
            <person name="Hildebrand F."/>
            <person name="Pallen M.J."/>
        </authorList>
    </citation>
    <scope>NUCLEOTIDE SEQUENCE</scope>
    <source>
        <strain evidence="4">ChiBcec16_6824</strain>
    </source>
</reference>
<feature type="transmembrane region" description="Helical" evidence="2">
    <location>
        <begin position="42"/>
        <end position="62"/>
    </location>
</feature>
<dbReference type="EMBL" id="DXDX01000096">
    <property type="protein sequence ID" value="HIY21288.1"/>
    <property type="molecule type" value="Genomic_DNA"/>
</dbReference>
<proteinExistence type="predicted"/>
<dbReference type="InterPro" id="IPR055431">
    <property type="entry name" value="RsgI_M"/>
</dbReference>
<feature type="compositionally biased region" description="Gly residues" evidence="1">
    <location>
        <begin position="248"/>
        <end position="266"/>
    </location>
</feature>
<evidence type="ECO:0000313" key="4">
    <source>
        <dbReference type="EMBL" id="HIY21288.1"/>
    </source>
</evidence>
<organism evidence="4 5">
    <name type="scientific">Candidatus Flavonifractor merdigallinarum</name>
    <dbReference type="NCBI Taxonomy" id="2838589"/>
    <lineage>
        <taxon>Bacteria</taxon>
        <taxon>Bacillati</taxon>
        <taxon>Bacillota</taxon>
        <taxon>Clostridia</taxon>
        <taxon>Eubacteriales</taxon>
        <taxon>Oscillospiraceae</taxon>
        <taxon>Flavonifractor</taxon>
    </lineage>
</organism>
<dbReference type="Proteomes" id="UP000823868">
    <property type="component" value="Unassembled WGS sequence"/>
</dbReference>
<accession>A0A9D2BYZ2</accession>
<keyword evidence="2" id="KW-0812">Transmembrane</keyword>
<feature type="compositionally biased region" description="Basic residues" evidence="1">
    <location>
        <begin position="267"/>
        <end position="276"/>
    </location>
</feature>
<dbReference type="AlphaFoldDB" id="A0A9D2BYZ2"/>
<gene>
    <name evidence="4" type="ORF">H9841_05230</name>
</gene>
<reference evidence="4" key="2">
    <citation type="submission" date="2021-04" db="EMBL/GenBank/DDBJ databases">
        <authorList>
            <person name="Gilroy R."/>
        </authorList>
    </citation>
    <scope>NUCLEOTIDE SEQUENCE</scope>
    <source>
        <strain evidence="4">ChiBcec16_6824</strain>
    </source>
</reference>
<dbReference type="Pfam" id="PF23750">
    <property type="entry name" value="RsgI_M"/>
    <property type="match status" value="1"/>
</dbReference>
<comment type="caution">
    <text evidence="4">The sequence shown here is derived from an EMBL/GenBank/DDBJ whole genome shotgun (WGS) entry which is preliminary data.</text>
</comment>
<name>A0A9D2BYZ2_9FIRM</name>
<keyword evidence="2" id="KW-1133">Transmembrane helix</keyword>